<evidence type="ECO:0000256" key="1">
    <source>
        <dbReference type="ARBA" id="ARBA00022553"/>
    </source>
</evidence>
<dbReference type="PANTHER" id="PTHR43214:SF24">
    <property type="entry name" value="TRANSCRIPTIONAL REGULATORY PROTEIN NARL-RELATED"/>
    <property type="match status" value="1"/>
</dbReference>
<dbReference type="InterPro" id="IPR011006">
    <property type="entry name" value="CheY-like_superfamily"/>
</dbReference>
<dbReference type="RefSeq" id="WP_147061532.1">
    <property type="nucleotide sequence ID" value="NZ_BAABDN010000001.1"/>
</dbReference>
<keyword evidence="1 5" id="KW-0597">Phosphoprotein</keyword>
<evidence type="ECO:0000256" key="4">
    <source>
        <dbReference type="ARBA" id="ARBA00023163"/>
    </source>
</evidence>
<evidence type="ECO:0000259" key="7">
    <source>
        <dbReference type="PROSITE" id="PS50043"/>
    </source>
</evidence>
<dbReference type="PRINTS" id="PR00038">
    <property type="entry name" value="HTHLUXR"/>
</dbReference>
<dbReference type="Proteomes" id="UP000321793">
    <property type="component" value="Unassembled WGS sequence"/>
</dbReference>
<dbReference type="SMART" id="SM00448">
    <property type="entry name" value="REC"/>
    <property type="match status" value="1"/>
</dbReference>
<dbReference type="InterPro" id="IPR000792">
    <property type="entry name" value="Tscrpt_reg_LuxR_C"/>
</dbReference>
<feature type="region of interest" description="Disordered" evidence="6">
    <location>
        <begin position="216"/>
        <end position="235"/>
    </location>
</feature>
<dbReference type="GO" id="GO:0000160">
    <property type="term" value="P:phosphorelay signal transduction system"/>
    <property type="evidence" value="ECO:0007669"/>
    <property type="project" value="InterPro"/>
</dbReference>
<dbReference type="CDD" id="cd06170">
    <property type="entry name" value="LuxR_C_like"/>
    <property type="match status" value="1"/>
</dbReference>
<gene>
    <name evidence="9" type="ORF">KLO01_00420</name>
</gene>
<feature type="domain" description="Response regulatory" evidence="8">
    <location>
        <begin position="2"/>
        <end position="122"/>
    </location>
</feature>
<dbReference type="InterPro" id="IPR016032">
    <property type="entry name" value="Sig_transdc_resp-reg_C-effctor"/>
</dbReference>
<evidence type="ECO:0000256" key="5">
    <source>
        <dbReference type="PROSITE-ProRule" id="PRU00169"/>
    </source>
</evidence>
<dbReference type="CDD" id="cd17535">
    <property type="entry name" value="REC_NarL-like"/>
    <property type="match status" value="1"/>
</dbReference>
<feature type="compositionally biased region" description="Polar residues" evidence="6">
    <location>
        <begin position="217"/>
        <end position="228"/>
    </location>
</feature>
<evidence type="ECO:0000313" key="10">
    <source>
        <dbReference type="Proteomes" id="UP000321793"/>
    </source>
</evidence>
<dbReference type="Gene3D" id="3.40.50.2300">
    <property type="match status" value="1"/>
</dbReference>
<reference evidence="9 10" key="1">
    <citation type="submission" date="2019-07" db="EMBL/GenBank/DDBJ databases">
        <title>Whole genome shotgun sequence of Knoellia locipacati NBRC 109775.</title>
        <authorList>
            <person name="Hosoyama A."/>
            <person name="Uohara A."/>
            <person name="Ohji S."/>
            <person name="Ichikawa N."/>
        </authorList>
    </citation>
    <scope>NUCLEOTIDE SEQUENCE [LARGE SCALE GENOMIC DNA]</scope>
    <source>
        <strain evidence="9 10">NBRC 109775</strain>
    </source>
</reference>
<dbReference type="OrthoDB" id="9808843at2"/>
<feature type="domain" description="HTH luxR-type" evidence="7">
    <location>
        <begin position="144"/>
        <end position="209"/>
    </location>
</feature>
<dbReference type="GO" id="GO:0006355">
    <property type="term" value="P:regulation of DNA-templated transcription"/>
    <property type="evidence" value="ECO:0007669"/>
    <property type="project" value="InterPro"/>
</dbReference>
<proteinExistence type="predicted"/>
<dbReference type="InterPro" id="IPR058245">
    <property type="entry name" value="NreC/VraR/RcsB-like_REC"/>
</dbReference>
<dbReference type="Pfam" id="PF00196">
    <property type="entry name" value="GerE"/>
    <property type="match status" value="1"/>
</dbReference>
<accession>A0A512SVR5</accession>
<dbReference type="InterPro" id="IPR001789">
    <property type="entry name" value="Sig_transdc_resp-reg_receiver"/>
</dbReference>
<dbReference type="PROSITE" id="PS50110">
    <property type="entry name" value="RESPONSE_REGULATORY"/>
    <property type="match status" value="1"/>
</dbReference>
<name>A0A512SVR5_9MICO</name>
<keyword evidence="3 9" id="KW-0238">DNA-binding</keyword>
<keyword evidence="4" id="KW-0804">Transcription</keyword>
<evidence type="ECO:0000256" key="3">
    <source>
        <dbReference type="ARBA" id="ARBA00023125"/>
    </source>
</evidence>
<protein>
    <submittedName>
        <fullName evidence="9">DNA-binding response regulator</fullName>
    </submittedName>
</protein>
<sequence>MRVVVAEDTMLTRAGIVRLLTEAGHEVVGEAGDATELLRHVAQQGPDAVIVDIRMPPTHTDEGLVAAQQIVDRHPSVAVLVLSQYVDPAYALRLLEERPERVGYLLKERVFDVVVLVDALRRLHDGESVVDPSIVSRLMRRPRADDPVDRLSAREQEILACVAEGLSNHGIAARLYIAERTVEAHITRAFQKLGLVDAADAHRRVLATLLYLRSDSEPTSPTPATDSLRSPPPDD</sequence>
<dbReference type="EMBL" id="BKBA01000001">
    <property type="protein sequence ID" value="GEQ11995.1"/>
    <property type="molecule type" value="Genomic_DNA"/>
</dbReference>
<dbReference type="AlphaFoldDB" id="A0A512SVR5"/>
<evidence type="ECO:0000259" key="8">
    <source>
        <dbReference type="PROSITE" id="PS50110"/>
    </source>
</evidence>
<evidence type="ECO:0000256" key="6">
    <source>
        <dbReference type="SAM" id="MobiDB-lite"/>
    </source>
</evidence>
<dbReference type="InterPro" id="IPR039420">
    <property type="entry name" value="WalR-like"/>
</dbReference>
<evidence type="ECO:0000256" key="2">
    <source>
        <dbReference type="ARBA" id="ARBA00023015"/>
    </source>
</evidence>
<dbReference type="PROSITE" id="PS00622">
    <property type="entry name" value="HTH_LUXR_1"/>
    <property type="match status" value="1"/>
</dbReference>
<comment type="caution">
    <text evidence="9">The sequence shown here is derived from an EMBL/GenBank/DDBJ whole genome shotgun (WGS) entry which is preliminary data.</text>
</comment>
<dbReference type="SMART" id="SM00421">
    <property type="entry name" value="HTH_LUXR"/>
    <property type="match status" value="1"/>
</dbReference>
<dbReference type="PROSITE" id="PS50043">
    <property type="entry name" value="HTH_LUXR_2"/>
    <property type="match status" value="1"/>
</dbReference>
<dbReference type="SUPFAM" id="SSF52172">
    <property type="entry name" value="CheY-like"/>
    <property type="match status" value="1"/>
</dbReference>
<keyword evidence="2" id="KW-0805">Transcription regulation</keyword>
<evidence type="ECO:0000313" key="9">
    <source>
        <dbReference type="EMBL" id="GEQ11995.1"/>
    </source>
</evidence>
<dbReference type="GO" id="GO:0003677">
    <property type="term" value="F:DNA binding"/>
    <property type="evidence" value="ECO:0007669"/>
    <property type="project" value="UniProtKB-KW"/>
</dbReference>
<keyword evidence="10" id="KW-1185">Reference proteome</keyword>
<dbReference type="Pfam" id="PF00072">
    <property type="entry name" value="Response_reg"/>
    <property type="match status" value="1"/>
</dbReference>
<dbReference type="PANTHER" id="PTHR43214">
    <property type="entry name" value="TWO-COMPONENT RESPONSE REGULATOR"/>
    <property type="match status" value="1"/>
</dbReference>
<organism evidence="9 10">
    <name type="scientific">Knoellia locipacati</name>
    <dbReference type="NCBI Taxonomy" id="882824"/>
    <lineage>
        <taxon>Bacteria</taxon>
        <taxon>Bacillati</taxon>
        <taxon>Actinomycetota</taxon>
        <taxon>Actinomycetes</taxon>
        <taxon>Micrococcales</taxon>
        <taxon>Intrasporangiaceae</taxon>
        <taxon>Knoellia</taxon>
    </lineage>
</organism>
<dbReference type="SUPFAM" id="SSF46894">
    <property type="entry name" value="C-terminal effector domain of the bipartite response regulators"/>
    <property type="match status" value="1"/>
</dbReference>
<feature type="modified residue" description="4-aspartylphosphate" evidence="5">
    <location>
        <position position="52"/>
    </location>
</feature>